<protein>
    <submittedName>
        <fullName evidence="1">Uncharacterized protein</fullName>
    </submittedName>
</protein>
<name>A0A4Y2HJB3_ARAVE</name>
<comment type="caution">
    <text evidence="1">The sequence shown here is derived from an EMBL/GenBank/DDBJ whole genome shotgun (WGS) entry which is preliminary data.</text>
</comment>
<dbReference type="Proteomes" id="UP000499080">
    <property type="component" value="Unassembled WGS sequence"/>
</dbReference>
<gene>
    <name evidence="1" type="ORF">AVEN_98193_1</name>
</gene>
<evidence type="ECO:0000313" key="1">
    <source>
        <dbReference type="EMBL" id="GBM65370.1"/>
    </source>
</evidence>
<reference evidence="1 2" key="1">
    <citation type="journal article" date="2019" name="Sci. Rep.">
        <title>Orb-weaving spider Araneus ventricosus genome elucidates the spidroin gene catalogue.</title>
        <authorList>
            <person name="Kono N."/>
            <person name="Nakamura H."/>
            <person name="Ohtoshi R."/>
            <person name="Moran D.A.P."/>
            <person name="Shinohara A."/>
            <person name="Yoshida Y."/>
            <person name="Fujiwara M."/>
            <person name="Mori M."/>
            <person name="Tomita M."/>
            <person name="Arakawa K."/>
        </authorList>
    </citation>
    <scope>NUCLEOTIDE SEQUENCE [LARGE SCALE GENOMIC DNA]</scope>
</reference>
<proteinExistence type="predicted"/>
<dbReference type="OrthoDB" id="6424198at2759"/>
<dbReference type="EMBL" id="BGPR01001975">
    <property type="protein sequence ID" value="GBM65370.1"/>
    <property type="molecule type" value="Genomic_DNA"/>
</dbReference>
<dbReference type="AlphaFoldDB" id="A0A4Y2HJB3"/>
<accession>A0A4Y2HJB3</accession>
<evidence type="ECO:0000313" key="2">
    <source>
        <dbReference type="Proteomes" id="UP000499080"/>
    </source>
</evidence>
<keyword evidence="2" id="KW-1185">Reference proteome</keyword>
<organism evidence="1 2">
    <name type="scientific">Araneus ventricosus</name>
    <name type="common">Orbweaver spider</name>
    <name type="synonym">Epeira ventricosa</name>
    <dbReference type="NCBI Taxonomy" id="182803"/>
    <lineage>
        <taxon>Eukaryota</taxon>
        <taxon>Metazoa</taxon>
        <taxon>Ecdysozoa</taxon>
        <taxon>Arthropoda</taxon>
        <taxon>Chelicerata</taxon>
        <taxon>Arachnida</taxon>
        <taxon>Araneae</taxon>
        <taxon>Araneomorphae</taxon>
        <taxon>Entelegynae</taxon>
        <taxon>Araneoidea</taxon>
        <taxon>Araneidae</taxon>
        <taxon>Araneus</taxon>
    </lineage>
</organism>
<sequence length="243" mass="27299">MAHKKSVPLCSLALDRQPLIDRTPPHVPVPDAVPATEPDEWTWDATDRQNTAPRSRAYFHYGNRTGELDNRRQGRPGQDGDVYEFHRFQHYGFKTPAPNTFSLESMLAFLAPLATLPIIASAALSSMAAILPTLTTEGMVKGRSRREAVQDMLDPSFSLNSSTWELTSKENISRERDARDIDVIHKYLKQMSPKADYNDQVMASYLQCSGMLSYNNHCLERLACQFSDSSSKMPSLEKDVSSL</sequence>